<evidence type="ECO:0000313" key="4">
    <source>
        <dbReference type="Proteomes" id="UP000324585"/>
    </source>
</evidence>
<reference evidence="4" key="1">
    <citation type="journal article" date="2019" name="Nat. Commun.">
        <title>Expansion of phycobilisome linker gene families in mesophilic red algae.</title>
        <authorList>
            <person name="Lee J."/>
            <person name="Kim D."/>
            <person name="Bhattacharya D."/>
            <person name="Yoon H.S."/>
        </authorList>
    </citation>
    <scope>NUCLEOTIDE SEQUENCE [LARGE SCALE GENOMIC DNA]</scope>
    <source>
        <strain evidence="4">CCMP 1328</strain>
    </source>
</reference>
<keyword evidence="4" id="KW-1185">Reference proteome</keyword>
<dbReference type="InterPro" id="IPR036869">
    <property type="entry name" value="J_dom_sf"/>
</dbReference>
<feature type="compositionally biased region" description="Basic and acidic residues" evidence="1">
    <location>
        <begin position="196"/>
        <end position="207"/>
    </location>
</feature>
<dbReference type="InterPro" id="IPR001623">
    <property type="entry name" value="DnaJ_domain"/>
</dbReference>
<dbReference type="OrthoDB" id="445556at2759"/>
<accession>A0A5J4YYD1</accession>
<protein>
    <submittedName>
        <fullName evidence="3">Chaperone protein DnaJ</fullName>
    </submittedName>
</protein>
<evidence type="ECO:0000259" key="2">
    <source>
        <dbReference type="PROSITE" id="PS50076"/>
    </source>
</evidence>
<feature type="domain" description="J" evidence="2">
    <location>
        <begin position="112"/>
        <end position="174"/>
    </location>
</feature>
<dbReference type="CDD" id="cd06257">
    <property type="entry name" value="DnaJ"/>
    <property type="match status" value="1"/>
</dbReference>
<dbReference type="PRINTS" id="PR00625">
    <property type="entry name" value="JDOMAIN"/>
</dbReference>
<dbReference type="Gene3D" id="1.10.287.110">
    <property type="entry name" value="DnaJ domain"/>
    <property type="match status" value="1"/>
</dbReference>
<gene>
    <name evidence="3" type="ORF">FVE85_2047</name>
</gene>
<dbReference type="Proteomes" id="UP000324585">
    <property type="component" value="Unassembled WGS sequence"/>
</dbReference>
<dbReference type="SMART" id="SM00271">
    <property type="entry name" value="DnaJ"/>
    <property type="match status" value="1"/>
</dbReference>
<comment type="caution">
    <text evidence="3">The sequence shown here is derived from an EMBL/GenBank/DDBJ whole genome shotgun (WGS) entry which is preliminary data.</text>
</comment>
<name>A0A5J4YYD1_PORPP</name>
<feature type="compositionally biased region" description="Polar residues" evidence="1">
    <location>
        <begin position="176"/>
        <end position="188"/>
    </location>
</feature>
<dbReference type="PANTHER" id="PTHR24074">
    <property type="entry name" value="CO-CHAPERONE PROTEIN DJLA"/>
    <property type="match status" value="1"/>
</dbReference>
<evidence type="ECO:0000313" key="3">
    <source>
        <dbReference type="EMBL" id="KAA8495892.1"/>
    </source>
</evidence>
<sequence length="207" mass="23378">MEGTRALLFISGGAPFQASRGSRSSRPHVRAHGDIVCCAAEAEEEQVARGRYHGASSAWGGSFRTHIKDHGNSWRGGVFEYEGWRKSERGRFADGHSTSPRNLAAERERVVDCYQTLQVARDASAAEIRAAYRRMAFLHHPDRTKKEDGSFERILRAFETLSSPFSRRMHDAELDAQSQMQNRQQAARSRSPRGHLASDERPNFEFD</sequence>
<proteinExistence type="predicted"/>
<evidence type="ECO:0000256" key="1">
    <source>
        <dbReference type="SAM" id="MobiDB-lite"/>
    </source>
</evidence>
<dbReference type="InterPro" id="IPR050817">
    <property type="entry name" value="DjlA_DnaK_co-chaperone"/>
</dbReference>
<feature type="region of interest" description="Disordered" evidence="1">
    <location>
        <begin position="166"/>
        <end position="207"/>
    </location>
</feature>
<dbReference type="PROSITE" id="PS50076">
    <property type="entry name" value="DNAJ_2"/>
    <property type="match status" value="1"/>
</dbReference>
<organism evidence="3 4">
    <name type="scientific">Porphyridium purpureum</name>
    <name type="common">Red alga</name>
    <name type="synonym">Porphyridium cruentum</name>
    <dbReference type="NCBI Taxonomy" id="35688"/>
    <lineage>
        <taxon>Eukaryota</taxon>
        <taxon>Rhodophyta</taxon>
        <taxon>Bangiophyceae</taxon>
        <taxon>Porphyridiales</taxon>
        <taxon>Porphyridiaceae</taxon>
        <taxon>Porphyridium</taxon>
    </lineage>
</organism>
<dbReference type="AlphaFoldDB" id="A0A5J4YYD1"/>
<dbReference type="SUPFAM" id="SSF46565">
    <property type="entry name" value="Chaperone J-domain"/>
    <property type="match status" value="1"/>
</dbReference>
<dbReference type="Pfam" id="PF00226">
    <property type="entry name" value="DnaJ"/>
    <property type="match status" value="1"/>
</dbReference>
<dbReference type="EMBL" id="VRMN01000003">
    <property type="protein sequence ID" value="KAA8495892.1"/>
    <property type="molecule type" value="Genomic_DNA"/>
</dbReference>